<dbReference type="PROSITE" id="PS00622">
    <property type="entry name" value="HTH_LUXR_1"/>
    <property type="match status" value="1"/>
</dbReference>
<dbReference type="InterPro" id="IPR039420">
    <property type="entry name" value="WalR-like"/>
</dbReference>
<keyword evidence="4" id="KW-1185">Reference proteome</keyword>
<gene>
    <name evidence="3" type="ORF">LLY24_09050</name>
</gene>
<dbReference type="InterPro" id="IPR000792">
    <property type="entry name" value="Tscrpt_reg_LuxR_C"/>
</dbReference>
<dbReference type="Gene3D" id="3.40.50.2300">
    <property type="match status" value="1"/>
</dbReference>
<name>A0ABT2ED13_9GAMM</name>
<evidence type="ECO:0000256" key="1">
    <source>
        <dbReference type="ARBA" id="ARBA00023125"/>
    </source>
</evidence>
<feature type="domain" description="HTH luxR-type" evidence="2">
    <location>
        <begin position="138"/>
        <end position="203"/>
    </location>
</feature>
<dbReference type="Pfam" id="PF00196">
    <property type="entry name" value="GerE"/>
    <property type="match status" value="1"/>
</dbReference>
<proteinExistence type="predicted"/>
<reference evidence="3" key="1">
    <citation type="submission" date="2021-11" db="EMBL/GenBank/DDBJ databases">
        <title>Halomonas sp., isolated from a coastal aquaculture zone in Dongshan Bay.</title>
        <authorList>
            <person name="Lin W."/>
        </authorList>
    </citation>
    <scope>NUCLEOTIDE SEQUENCE</scope>
    <source>
        <strain evidence="3">Yzlin-01</strain>
    </source>
</reference>
<comment type="caution">
    <text evidence="3">The sequence shown here is derived from an EMBL/GenBank/DDBJ whole genome shotgun (WGS) entry which is preliminary data.</text>
</comment>
<protein>
    <submittedName>
        <fullName evidence="3">Response regulator transcription factor</fullName>
    </submittedName>
</protein>
<dbReference type="SUPFAM" id="SSF46894">
    <property type="entry name" value="C-terminal effector domain of the bipartite response regulators"/>
    <property type="match status" value="1"/>
</dbReference>
<dbReference type="InterPro" id="IPR016032">
    <property type="entry name" value="Sig_transdc_resp-reg_C-effctor"/>
</dbReference>
<dbReference type="EMBL" id="JAJISC010000004">
    <property type="protein sequence ID" value="MCS2609462.1"/>
    <property type="molecule type" value="Genomic_DNA"/>
</dbReference>
<dbReference type="Proteomes" id="UP001165542">
    <property type="component" value="Unassembled WGS sequence"/>
</dbReference>
<dbReference type="PROSITE" id="PS50043">
    <property type="entry name" value="HTH_LUXR_2"/>
    <property type="match status" value="1"/>
</dbReference>
<dbReference type="PANTHER" id="PTHR43214">
    <property type="entry name" value="TWO-COMPONENT RESPONSE REGULATOR"/>
    <property type="match status" value="1"/>
</dbReference>
<accession>A0ABT2ED13</accession>
<dbReference type="CDD" id="cd06170">
    <property type="entry name" value="LuxR_C_like"/>
    <property type="match status" value="1"/>
</dbReference>
<evidence type="ECO:0000259" key="2">
    <source>
        <dbReference type="PROSITE" id="PS50043"/>
    </source>
</evidence>
<evidence type="ECO:0000313" key="3">
    <source>
        <dbReference type="EMBL" id="MCS2609462.1"/>
    </source>
</evidence>
<dbReference type="RefSeq" id="WP_259035977.1">
    <property type="nucleotide sequence ID" value="NZ_JAJISC010000004.1"/>
</dbReference>
<dbReference type="SMART" id="SM00421">
    <property type="entry name" value="HTH_LUXR"/>
    <property type="match status" value="1"/>
</dbReference>
<sequence>MANWFVTVDGELKSRWTQAFADARVLPRDAFDTLASKTDLVWVSTAVEDWLGVVRALADRGMGVIALSYQPHDREALAALDSGARGYVHTLAAAPVLTQVAVVVSHRGVWVGEELMAKVIGGSFTALTQHLGALQVEESAQLAPLTQRERLVALAVARGATNKEVARELEITERTVKAHLSAIFKKLAVRDRLQLILKLAPTV</sequence>
<evidence type="ECO:0000313" key="4">
    <source>
        <dbReference type="Proteomes" id="UP001165542"/>
    </source>
</evidence>
<dbReference type="PRINTS" id="PR00038">
    <property type="entry name" value="HTHLUXR"/>
</dbReference>
<keyword evidence="1" id="KW-0238">DNA-binding</keyword>
<organism evidence="3 4">
    <name type="scientific">Halomonas dongshanensis</name>
    <dbReference type="NCBI Taxonomy" id="2890835"/>
    <lineage>
        <taxon>Bacteria</taxon>
        <taxon>Pseudomonadati</taxon>
        <taxon>Pseudomonadota</taxon>
        <taxon>Gammaproteobacteria</taxon>
        <taxon>Oceanospirillales</taxon>
        <taxon>Halomonadaceae</taxon>
        <taxon>Halomonas</taxon>
    </lineage>
</organism>